<feature type="chain" id="PRO_5020650739" evidence="2">
    <location>
        <begin position="21"/>
        <end position="240"/>
    </location>
</feature>
<dbReference type="Proteomes" id="UP000308054">
    <property type="component" value="Unassembled WGS sequence"/>
</dbReference>
<comment type="similarity">
    <text evidence="1">Belongs to the thioredoxin family. DsbA subfamily.</text>
</comment>
<keyword evidence="2" id="KW-0732">Signal</keyword>
<dbReference type="OrthoDB" id="8478320at2"/>
<dbReference type="Pfam" id="PF13462">
    <property type="entry name" value="Thioredoxin_4"/>
    <property type="match status" value="1"/>
</dbReference>
<evidence type="ECO:0000259" key="3">
    <source>
        <dbReference type="Pfam" id="PF13462"/>
    </source>
</evidence>
<evidence type="ECO:0000256" key="2">
    <source>
        <dbReference type="SAM" id="SignalP"/>
    </source>
</evidence>
<reference evidence="4 5" key="1">
    <citation type="journal article" date="2017" name="Int. J. Syst. Evol. Microbiol.">
        <title>Marinicauda algicola sp. nov., isolated from a marine red alga Rhodosorus marinus.</title>
        <authorList>
            <person name="Jeong S.E."/>
            <person name="Jeon S.H."/>
            <person name="Chun B.H."/>
            <person name="Kim D.W."/>
            <person name="Jeon C.O."/>
        </authorList>
    </citation>
    <scope>NUCLEOTIDE SEQUENCE [LARGE SCALE GENOMIC DNA]</scope>
    <source>
        <strain evidence="4 5">JCM 31718</strain>
    </source>
</reference>
<gene>
    <name evidence="4" type="ORF">E5163_15945</name>
</gene>
<dbReference type="RefSeq" id="WP_135997514.1">
    <property type="nucleotide sequence ID" value="NZ_CP071057.1"/>
</dbReference>
<dbReference type="AlphaFoldDB" id="A0A4S2GWK1"/>
<keyword evidence="5" id="KW-1185">Reference proteome</keyword>
<comment type="caution">
    <text evidence="4">The sequence shown here is derived from an EMBL/GenBank/DDBJ whole genome shotgun (WGS) entry which is preliminary data.</text>
</comment>
<organism evidence="4 5">
    <name type="scientific">Marinicauda algicola</name>
    <dbReference type="NCBI Taxonomy" id="2029849"/>
    <lineage>
        <taxon>Bacteria</taxon>
        <taxon>Pseudomonadati</taxon>
        <taxon>Pseudomonadota</taxon>
        <taxon>Alphaproteobacteria</taxon>
        <taxon>Maricaulales</taxon>
        <taxon>Maricaulaceae</taxon>
        <taxon>Marinicauda</taxon>
    </lineage>
</organism>
<dbReference type="InterPro" id="IPR012336">
    <property type="entry name" value="Thioredoxin-like_fold"/>
</dbReference>
<dbReference type="PROSITE" id="PS51257">
    <property type="entry name" value="PROKAR_LIPOPROTEIN"/>
    <property type="match status" value="1"/>
</dbReference>
<sequence length="240" mass="25936">MTLTRRLFSGAAIAASLLLAACGGGGAPAGQSQYEREGDHAKGPADAPVVFIEYASVACPACAAFHQQAMGTINEYVETGDVRFVFREMITGQPRLAVAGFMLARCAPQERYFDVLDILFEQQRALFSAMQAGTAQQQLVTIARSVGLSEQEFFACMNDETLLQAVQAANQEAADAGIDATPTFIVNGERLEAQRGPEGNTQVWYAGATMLEDEQGPIPYNFEGDTFERIILYFKARAGQ</sequence>
<protein>
    <submittedName>
        <fullName evidence="4">DsbA family protein</fullName>
    </submittedName>
</protein>
<evidence type="ECO:0000256" key="1">
    <source>
        <dbReference type="ARBA" id="ARBA00005791"/>
    </source>
</evidence>
<feature type="domain" description="Thioredoxin-like fold" evidence="3">
    <location>
        <begin position="37"/>
        <end position="198"/>
    </location>
</feature>
<name>A0A4S2GWK1_9PROT</name>
<dbReference type="PANTHER" id="PTHR13887">
    <property type="entry name" value="GLUTATHIONE S-TRANSFERASE KAPPA"/>
    <property type="match status" value="1"/>
</dbReference>
<proteinExistence type="inferred from homology"/>
<dbReference type="EMBL" id="SRXW01000007">
    <property type="protein sequence ID" value="TGY87211.1"/>
    <property type="molecule type" value="Genomic_DNA"/>
</dbReference>
<evidence type="ECO:0000313" key="4">
    <source>
        <dbReference type="EMBL" id="TGY87211.1"/>
    </source>
</evidence>
<feature type="signal peptide" evidence="2">
    <location>
        <begin position="1"/>
        <end position="20"/>
    </location>
</feature>
<dbReference type="PANTHER" id="PTHR13887:SF56">
    <property type="entry name" value="THIOREDOXIN-LIKE REDUCTASE RV2466C"/>
    <property type="match status" value="1"/>
</dbReference>
<accession>A0A4S2GWK1</accession>
<dbReference type="SUPFAM" id="SSF52833">
    <property type="entry name" value="Thioredoxin-like"/>
    <property type="match status" value="1"/>
</dbReference>
<dbReference type="Gene3D" id="3.40.30.10">
    <property type="entry name" value="Glutaredoxin"/>
    <property type="match status" value="1"/>
</dbReference>
<dbReference type="InterPro" id="IPR036249">
    <property type="entry name" value="Thioredoxin-like_sf"/>
</dbReference>
<evidence type="ECO:0000313" key="5">
    <source>
        <dbReference type="Proteomes" id="UP000308054"/>
    </source>
</evidence>